<comment type="caution">
    <text evidence="2">The sequence shown here is derived from an EMBL/GenBank/DDBJ whole genome shotgun (WGS) entry which is preliminary data.</text>
</comment>
<evidence type="ECO:0000313" key="3">
    <source>
        <dbReference type="Proteomes" id="UP000630936"/>
    </source>
</evidence>
<dbReference type="SUPFAM" id="SSF54427">
    <property type="entry name" value="NTF2-like"/>
    <property type="match status" value="1"/>
</dbReference>
<dbReference type="Pfam" id="PF14534">
    <property type="entry name" value="DUF4440"/>
    <property type="match status" value="1"/>
</dbReference>
<sequence length="137" mass="15138">MATDIQPGTLDLELTDDPEQQNEVFLAAFNTNDGKIFDSLYREDAISNLSGRPLTGEERTRVITEMLAGGPRLAADFKGAYIAGDVLLIFVEYDLDLPDPEGGHKRMHGICTDVLRRGDDGKWRMVVDRPVALETTA</sequence>
<proteinExistence type="predicted"/>
<dbReference type="RefSeq" id="WP_190123812.1">
    <property type="nucleotide sequence ID" value="NZ_BMWG01000008.1"/>
</dbReference>
<protein>
    <recommendedName>
        <fullName evidence="1">DUF4440 domain-containing protein</fullName>
    </recommendedName>
</protein>
<organism evidence="2 3">
    <name type="scientific">Streptomyces inusitatus</name>
    <dbReference type="NCBI Taxonomy" id="68221"/>
    <lineage>
        <taxon>Bacteria</taxon>
        <taxon>Bacillati</taxon>
        <taxon>Actinomycetota</taxon>
        <taxon>Actinomycetes</taxon>
        <taxon>Kitasatosporales</taxon>
        <taxon>Streptomycetaceae</taxon>
        <taxon>Streptomyces</taxon>
    </lineage>
</organism>
<dbReference type="InterPro" id="IPR032710">
    <property type="entry name" value="NTF2-like_dom_sf"/>
</dbReference>
<dbReference type="Proteomes" id="UP000630936">
    <property type="component" value="Unassembled WGS sequence"/>
</dbReference>
<dbReference type="Gene3D" id="3.10.450.50">
    <property type="match status" value="1"/>
</dbReference>
<name>A0A918Q7S0_9ACTN</name>
<evidence type="ECO:0000313" key="2">
    <source>
        <dbReference type="EMBL" id="GGZ35930.1"/>
    </source>
</evidence>
<evidence type="ECO:0000259" key="1">
    <source>
        <dbReference type="Pfam" id="PF14534"/>
    </source>
</evidence>
<reference evidence="2" key="2">
    <citation type="submission" date="2020-09" db="EMBL/GenBank/DDBJ databases">
        <authorList>
            <person name="Sun Q."/>
            <person name="Ohkuma M."/>
        </authorList>
    </citation>
    <scope>NUCLEOTIDE SEQUENCE</scope>
    <source>
        <strain evidence="2">JCM 4988</strain>
    </source>
</reference>
<dbReference type="AlphaFoldDB" id="A0A918Q7S0"/>
<dbReference type="EMBL" id="BMWG01000008">
    <property type="protein sequence ID" value="GGZ35930.1"/>
    <property type="molecule type" value="Genomic_DNA"/>
</dbReference>
<reference evidence="2" key="1">
    <citation type="journal article" date="2014" name="Int. J. Syst. Evol. Microbiol.">
        <title>Complete genome sequence of Corynebacterium casei LMG S-19264T (=DSM 44701T), isolated from a smear-ripened cheese.</title>
        <authorList>
            <consortium name="US DOE Joint Genome Institute (JGI-PGF)"/>
            <person name="Walter F."/>
            <person name="Albersmeier A."/>
            <person name="Kalinowski J."/>
            <person name="Ruckert C."/>
        </authorList>
    </citation>
    <scope>NUCLEOTIDE SEQUENCE</scope>
    <source>
        <strain evidence="2">JCM 4988</strain>
    </source>
</reference>
<keyword evidence="3" id="KW-1185">Reference proteome</keyword>
<accession>A0A918Q7S0</accession>
<dbReference type="InterPro" id="IPR027843">
    <property type="entry name" value="DUF4440"/>
</dbReference>
<gene>
    <name evidence="2" type="ORF">GCM10010387_32670</name>
</gene>
<feature type="domain" description="DUF4440" evidence="1">
    <location>
        <begin position="23"/>
        <end position="125"/>
    </location>
</feature>